<dbReference type="Proteomes" id="UP000266313">
    <property type="component" value="Chromosome"/>
</dbReference>
<proteinExistence type="predicted"/>
<accession>A0A250L0R2</accession>
<gene>
    <name evidence="2" type="ORF">sS8_4918</name>
</gene>
<protein>
    <submittedName>
        <fullName evidence="2">Uncharacterized protein</fullName>
    </submittedName>
</protein>
<dbReference type="KEGG" id="mmai:sS8_4918"/>
<dbReference type="EMBL" id="AP017928">
    <property type="protein sequence ID" value="BBA36841.1"/>
    <property type="molecule type" value="Genomic_DNA"/>
</dbReference>
<name>A0A250L0R2_9GAMM</name>
<organism evidence="2 3">
    <name type="scientific">Methylocaldum marinum</name>
    <dbReference type="NCBI Taxonomy" id="1432792"/>
    <lineage>
        <taxon>Bacteria</taxon>
        <taxon>Pseudomonadati</taxon>
        <taxon>Pseudomonadota</taxon>
        <taxon>Gammaproteobacteria</taxon>
        <taxon>Methylococcales</taxon>
        <taxon>Methylococcaceae</taxon>
        <taxon>Methylocaldum</taxon>
    </lineage>
</organism>
<reference evidence="2 3" key="1">
    <citation type="submission" date="2016-12" db="EMBL/GenBank/DDBJ databases">
        <title>Genome sequencing of Methylocaldum marinum.</title>
        <authorList>
            <person name="Takeuchi M."/>
            <person name="Kamagata Y."/>
            <person name="Hiraoka S."/>
            <person name="Oshima K."/>
            <person name="Hattori M."/>
            <person name="Iwasaki W."/>
        </authorList>
    </citation>
    <scope>NUCLEOTIDE SEQUENCE [LARGE SCALE GENOMIC DNA]</scope>
    <source>
        <strain evidence="2 3">S8</strain>
    </source>
</reference>
<keyword evidence="3" id="KW-1185">Reference proteome</keyword>
<dbReference type="AlphaFoldDB" id="A0A250L0R2"/>
<keyword evidence="1" id="KW-0732">Signal</keyword>
<feature type="signal peptide" evidence="1">
    <location>
        <begin position="1"/>
        <end position="19"/>
    </location>
</feature>
<evidence type="ECO:0000313" key="2">
    <source>
        <dbReference type="EMBL" id="BBA36841.1"/>
    </source>
</evidence>
<evidence type="ECO:0000313" key="3">
    <source>
        <dbReference type="Proteomes" id="UP000266313"/>
    </source>
</evidence>
<feature type="chain" id="PRO_5012196985" evidence="1">
    <location>
        <begin position="20"/>
        <end position="259"/>
    </location>
</feature>
<evidence type="ECO:0000256" key="1">
    <source>
        <dbReference type="SAM" id="SignalP"/>
    </source>
</evidence>
<sequence>MRTHMLYFTLAVMIGFASAANGWNNGPSNGNQLPESLERKVQNLQADLEAKGYEVTRGFWDLFTIEDCQFTIAVIGNCLGNNPVSPYVVPAVPLWPDEFVDQSTRDLLGPTPDDTWWTYRLDEREALVVLAQLPPPAKYFGMHTYVFTREGLVDPADLVFLSVTDLFLGELLFAPSSNPSRSVMSAAFGNSINNVVIERQSGAAFNQQRFFIVTPDAVMEREVIEALLRAGVPARNQVFTTPVSTEIFRAGLGPEADDL</sequence>